<dbReference type="Pfam" id="PF13211">
    <property type="entry name" value="DUF4019"/>
    <property type="match status" value="1"/>
</dbReference>
<dbReference type="Proteomes" id="UP000295645">
    <property type="component" value="Unassembled WGS sequence"/>
</dbReference>
<accession>A0A4R3YJQ0</accession>
<dbReference type="AlphaFoldDB" id="A0A4R3YJQ0"/>
<evidence type="ECO:0000313" key="1">
    <source>
        <dbReference type="EMBL" id="TCV91608.1"/>
    </source>
</evidence>
<dbReference type="InterPro" id="IPR025091">
    <property type="entry name" value="DUF4019"/>
</dbReference>
<gene>
    <name evidence="1" type="ORF">EC912_11038</name>
</gene>
<protein>
    <submittedName>
        <fullName evidence="1">Uncharacterized protein DUF4019</fullName>
    </submittedName>
</protein>
<keyword evidence="2" id="KW-1185">Reference proteome</keyword>
<comment type="caution">
    <text evidence="1">The sequence shown here is derived from an EMBL/GenBank/DDBJ whole genome shotgun (WGS) entry which is preliminary data.</text>
</comment>
<proteinExistence type="predicted"/>
<dbReference type="EMBL" id="SMCS01000010">
    <property type="protein sequence ID" value="TCV91608.1"/>
    <property type="molecule type" value="Genomic_DNA"/>
</dbReference>
<evidence type="ECO:0000313" key="2">
    <source>
        <dbReference type="Proteomes" id="UP000295645"/>
    </source>
</evidence>
<dbReference type="RefSeq" id="WP_132147032.1">
    <property type="nucleotide sequence ID" value="NZ_SMCS01000010.1"/>
</dbReference>
<dbReference type="OrthoDB" id="8666589at2"/>
<name>A0A4R3YJQ0_9GAMM</name>
<organism evidence="1 2">
    <name type="scientific">Luteibacter rhizovicinus</name>
    <dbReference type="NCBI Taxonomy" id="242606"/>
    <lineage>
        <taxon>Bacteria</taxon>
        <taxon>Pseudomonadati</taxon>
        <taxon>Pseudomonadota</taxon>
        <taxon>Gammaproteobacteria</taxon>
        <taxon>Lysobacterales</taxon>
        <taxon>Rhodanobacteraceae</taxon>
        <taxon>Luteibacter</taxon>
    </lineage>
</organism>
<reference evidence="1 2" key="1">
    <citation type="submission" date="2019-03" db="EMBL/GenBank/DDBJ databases">
        <title>Above-ground endophytic microbial communities from plants in different locations in the United States.</title>
        <authorList>
            <person name="Frank C."/>
        </authorList>
    </citation>
    <scope>NUCLEOTIDE SEQUENCE [LARGE SCALE GENOMIC DNA]</scope>
    <source>
        <strain evidence="1 2">LP_13_YM</strain>
    </source>
</reference>
<sequence length="164" mass="17867">MASTPSRGYAAVDNLGKLRAMAEFLTIGPGADTPVRSIDGAIGAATRWVELSDTHQAEAMWQAADDMMRQLVPLADWVRYLIGVRAQLGRLRSRDWFEIVRVCNPNGLPAGDYLNVVFHASYRQGAVYETISLAPTPAGWSPVGYVIRPVQPDTMGYNASSNAI</sequence>